<protein>
    <submittedName>
        <fullName evidence="2">T9SS type A sorting domain-containing protein</fullName>
    </submittedName>
</protein>
<dbReference type="EMBL" id="JBIPKE010000020">
    <property type="protein sequence ID" value="MFH6985772.1"/>
    <property type="molecule type" value="Genomic_DNA"/>
</dbReference>
<organism evidence="2 3">
    <name type="scientific">Marinoscillum luteum</name>
    <dbReference type="NCBI Taxonomy" id="861051"/>
    <lineage>
        <taxon>Bacteria</taxon>
        <taxon>Pseudomonadati</taxon>
        <taxon>Bacteroidota</taxon>
        <taxon>Cytophagia</taxon>
        <taxon>Cytophagales</taxon>
        <taxon>Reichenbachiellaceae</taxon>
        <taxon>Marinoscillum</taxon>
    </lineage>
</organism>
<evidence type="ECO:0000313" key="2">
    <source>
        <dbReference type="EMBL" id="MFH6985772.1"/>
    </source>
</evidence>
<dbReference type="Pfam" id="PF18962">
    <property type="entry name" value="Por_Secre_tail"/>
    <property type="match status" value="1"/>
</dbReference>
<evidence type="ECO:0000259" key="1">
    <source>
        <dbReference type="Pfam" id="PF18962"/>
    </source>
</evidence>
<feature type="domain" description="Secretion system C-terminal sorting" evidence="1">
    <location>
        <begin position="370"/>
        <end position="425"/>
    </location>
</feature>
<dbReference type="Proteomes" id="UP001610063">
    <property type="component" value="Unassembled WGS sequence"/>
</dbReference>
<evidence type="ECO:0000313" key="3">
    <source>
        <dbReference type="Proteomes" id="UP001610063"/>
    </source>
</evidence>
<dbReference type="Gene3D" id="2.60.120.200">
    <property type="match status" value="1"/>
</dbReference>
<dbReference type="InterPro" id="IPR026444">
    <property type="entry name" value="Secre_tail"/>
</dbReference>
<dbReference type="NCBIfam" id="TIGR04183">
    <property type="entry name" value="Por_Secre_tail"/>
    <property type="match status" value="1"/>
</dbReference>
<sequence length="432" mass="48619">MMNNYLRLGKQYLLILTGAFFYYPSIAQDTTVTTISADGPGDTYSLLESALGGSPLEVPDCDHTEVFKHIEELYDDELERNVFKFYIHKDIDTDRCETNVDRQRNEIKAYDPSPDYLKAIQREVVTYEWFFKIDEFFQPSTNFTHLFQLKAVGGNDAANPLLTITPRKGDPEQLQLIHGRGSNSYTTVTYTDLSLVKGRWVQAYCKVEYADNTGTLDVSLKLLDGTEVLSYTSNEIDMWRTGSSFVRPKWGIYRSLNDINSLRDEEVLFADFKVTEIGACPAWYEDADGDGMGDPNSFVYACERPDGYVQNNVDTCLDWFEDADGDGLGNPEVSQYGCAQPAGYVDNADDPDDTKNALVLNATIAPKPEVYPNPATNTIKILHMEGAENYRVLDMGGRVVRTGSGSEISIESLMPGVYFLHTEGRVFRFIKK</sequence>
<name>A0ABW7NDR8_9BACT</name>
<comment type="caution">
    <text evidence="2">The sequence shown here is derived from an EMBL/GenBank/DDBJ whole genome shotgun (WGS) entry which is preliminary data.</text>
</comment>
<proteinExistence type="predicted"/>
<dbReference type="RefSeq" id="WP_395419175.1">
    <property type="nucleotide sequence ID" value="NZ_JBIPKE010000020.1"/>
</dbReference>
<keyword evidence="3" id="KW-1185">Reference proteome</keyword>
<gene>
    <name evidence="2" type="ORF">ACHKAR_20125</name>
</gene>
<reference evidence="2 3" key="1">
    <citation type="journal article" date="2013" name="Int. J. Syst. Evol. Microbiol.">
        <title>Marinoscillum luteum sp. nov., isolated from marine sediment.</title>
        <authorList>
            <person name="Cha I.T."/>
            <person name="Park S.J."/>
            <person name="Kim S.J."/>
            <person name="Kim J.G."/>
            <person name="Jung M.Y."/>
            <person name="Shin K.S."/>
            <person name="Kwon K.K."/>
            <person name="Yang S.H."/>
            <person name="Seo Y.S."/>
            <person name="Rhee S.K."/>
        </authorList>
    </citation>
    <scope>NUCLEOTIDE SEQUENCE [LARGE SCALE GENOMIC DNA]</scope>
    <source>
        <strain evidence="2 3">KCTC 23939</strain>
    </source>
</reference>
<accession>A0ABW7NDR8</accession>